<dbReference type="PANTHER" id="PTHR22960">
    <property type="entry name" value="MOLYBDOPTERIN COFACTOR SYNTHESIS PROTEIN A"/>
    <property type="match status" value="1"/>
</dbReference>
<evidence type="ECO:0000256" key="8">
    <source>
        <dbReference type="ARBA" id="ARBA00023014"/>
    </source>
</evidence>
<dbReference type="CDD" id="cd21117">
    <property type="entry name" value="Twitch_MoaA"/>
    <property type="match status" value="1"/>
</dbReference>
<dbReference type="InterPro" id="IPR040064">
    <property type="entry name" value="MoaA-like"/>
</dbReference>
<evidence type="ECO:0000256" key="1">
    <source>
        <dbReference type="ARBA" id="ARBA00001966"/>
    </source>
</evidence>
<evidence type="ECO:0000256" key="6">
    <source>
        <dbReference type="ARBA" id="ARBA00022741"/>
    </source>
</evidence>
<dbReference type="PROSITE" id="PS01305">
    <property type="entry name" value="MOAA_NIFB_PQQE"/>
    <property type="match status" value="1"/>
</dbReference>
<dbReference type="InterPro" id="IPR050105">
    <property type="entry name" value="MoCo_biosynth_MoaA/MoaC"/>
</dbReference>
<dbReference type="Gene3D" id="3.20.20.70">
    <property type="entry name" value="Aldolase class I"/>
    <property type="match status" value="1"/>
</dbReference>
<dbReference type="Proteomes" id="UP000292262">
    <property type="component" value="Unassembled WGS sequence"/>
</dbReference>
<keyword evidence="9" id="KW-0342">GTP-binding</keyword>
<keyword evidence="3" id="KW-0004">4Fe-4S</keyword>
<dbReference type="InterPro" id="IPR007197">
    <property type="entry name" value="rSAM"/>
</dbReference>
<evidence type="ECO:0000256" key="11">
    <source>
        <dbReference type="ARBA" id="ARBA00023239"/>
    </source>
</evidence>
<keyword evidence="7" id="KW-0408">Iron</keyword>
<keyword evidence="15" id="KW-1185">Reference proteome</keyword>
<dbReference type="Pfam" id="PF04055">
    <property type="entry name" value="Radical_SAM"/>
    <property type="match status" value="1"/>
</dbReference>
<evidence type="ECO:0000259" key="13">
    <source>
        <dbReference type="PROSITE" id="PS51918"/>
    </source>
</evidence>
<accession>A0A4Q7P1L4</accession>
<keyword evidence="4" id="KW-0949">S-adenosyl-L-methionine</keyword>
<keyword evidence="8" id="KW-0411">Iron-sulfur</keyword>
<dbReference type="InterPro" id="IPR013785">
    <property type="entry name" value="Aldolase_TIM"/>
</dbReference>
<dbReference type="PROSITE" id="PS51918">
    <property type="entry name" value="RADICAL_SAM"/>
    <property type="match status" value="1"/>
</dbReference>
<comment type="caution">
    <text evidence="14">The sequence shown here is derived from an EMBL/GenBank/DDBJ whole genome shotgun (WGS) entry which is preliminary data.</text>
</comment>
<organism evidence="14 15">
    <name type="scientific">Aquimarina brevivitae</name>
    <dbReference type="NCBI Taxonomy" id="323412"/>
    <lineage>
        <taxon>Bacteria</taxon>
        <taxon>Pseudomonadati</taxon>
        <taxon>Bacteroidota</taxon>
        <taxon>Flavobacteriia</taxon>
        <taxon>Flavobacteriales</taxon>
        <taxon>Flavobacteriaceae</taxon>
        <taxon>Aquimarina</taxon>
    </lineage>
</organism>
<dbReference type="GO" id="GO:0006777">
    <property type="term" value="P:Mo-molybdopterin cofactor biosynthetic process"/>
    <property type="evidence" value="ECO:0007669"/>
    <property type="project" value="UniProtKB-KW"/>
</dbReference>
<dbReference type="SFLD" id="SFLDS00029">
    <property type="entry name" value="Radical_SAM"/>
    <property type="match status" value="1"/>
</dbReference>
<dbReference type="GO" id="GO:0051539">
    <property type="term" value="F:4 iron, 4 sulfur cluster binding"/>
    <property type="evidence" value="ECO:0007669"/>
    <property type="project" value="UniProtKB-KW"/>
</dbReference>
<dbReference type="UniPathway" id="UPA00344"/>
<dbReference type="InterPro" id="IPR006638">
    <property type="entry name" value="Elp3/MiaA/NifB-like_rSAM"/>
</dbReference>
<protein>
    <recommendedName>
        <fullName evidence="2">GTP 3',8-cyclase</fullName>
        <ecNumber evidence="2">4.1.99.22</ecNumber>
    </recommendedName>
</protein>
<dbReference type="CDD" id="cd01335">
    <property type="entry name" value="Radical_SAM"/>
    <property type="match status" value="1"/>
</dbReference>
<dbReference type="GO" id="GO:0061799">
    <property type="term" value="F:cyclic pyranopterin monophosphate synthase activity"/>
    <property type="evidence" value="ECO:0007669"/>
    <property type="project" value="TreeGrafter"/>
</dbReference>
<proteinExistence type="predicted"/>
<dbReference type="RefSeq" id="WP_242610734.1">
    <property type="nucleotide sequence ID" value="NZ_SGXE01000003.1"/>
</dbReference>
<dbReference type="EC" id="4.1.99.22" evidence="2"/>
<evidence type="ECO:0000256" key="5">
    <source>
        <dbReference type="ARBA" id="ARBA00022723"/>
    </source>
</evidence>
<dbReference type="InterPro" id="IPR058240">
    <property type="entry name" value="rSAM_sf"/>
</dbReference>
<dbReference type="SMART" id="SM00729">
    <property type="entry name" value="Elp3"/>
    <property type="match status" value="1"/>
</dbReference>
<sequence>MKSSQDILQDTFERKHSYLRISLTEKCNLRCTYCMPEAGIPLTPMRHLMNSEELYTIAKTFVDLGVNKIRLTGGEPLVRKDFKDILHQLSTLPVTLSITTNGVLIDKYIKDLQQANMQNITISLDSLKQEKFKQITRRDEFQKVKENIDLLLAYNFKVKINVVLIKGFNDDEIIDFINLTKNTPINVRFIEFMPFDGNQWNREKLVPHKQVLDIIYATYPLQVNKLTDAPNDTSKNYTITDFKGSFGLISSITNPFCDTCNRIRLTADGKIKNCLFSGDELSLLEPLRDGKNIVPIIKKAIANKKFARAGMDTPEKIDNPELHTANRSMISIGG</sequence>
<reference evidence="14 15" key="1">
    <citation type="submission" date="2019-02" db="EMBL/GenBank/DDBJ databases">
        <title>Genomic Encyclopedia of Type Strains, Phase IV (KMG-IV): sequencing the most valuable type-strain genomes for metagenomic binning, comparative biology and taxonomic classification.</title>
        <authorList>
            <person name="Goeker M."/>
        </authorList>
    </citation>
    <scope>NUCLEOTIDE SEQUENCE [LARGE SCALE GENOMIC DNA]</scope>
    <source>
        <strain evidence="14 15">DSM 17196</strain>
    </source>
</reference>
<dbReference type="PANTHER" id="PTHR22960:SF0">
    <property type="entry name" value="MOLYBDENUM COFACTOR BIOSYNTHESIS PROTEIN 1"/>
    <property type="match status" value="1"/>
</dbReference>
<evidence type="ECO:0000256" key="4">
    <source>
        <dbReference type="ARBA" id="ARBA00022691"/>
    </source>
</evidence>
<dbReference type="InterPro" id="IPR000385">
    <property type="entry name" value="MoaA_NifB_PqqE_Fe-S-bd_CS"/>
</dbReference>
<name>A0A4Q7P1L4_9FLAO</name>
<keyword evidence="11" id="KW-0456">Lyase</keyword>
<keyword evidence="5" id="KW-0479">Metal-binding</keyword>
<evidence type="ECO:0000256" key="10">
    <source>
        <dbReference type="ARBA" id="ARBA00023150"/>
    </source>
</evidence>
<dbReference type="SUPFAM" id="SSF102114">
    <property type="entry name" value="Radical SAM enzymes"/>
    <property type="match status" value="1"/>
</dbReference>
<evidence type="ECO:0000256" key="7">
    <source>
        <dbReference type="ARBA" id="ARBA00023004"/>
    </source>
</evidence>
<dbReference type="AlphaFoldDB" id="A0A4Q7P1L4"/>
<dbReference type="NCBIfam" id="TIGR02666">
    <property type="entry name" value="moaA"/>
    <property type="match status" value="1"/>
</dbReference>
<evidence type="ECO:0000256" key="3">
    <source>
        <dbReference type="ARBA" id="ARBA00022485"/>
    </source>
</evidence>
<dbReference type="SFLD" id="SFLDG01383">
    <property type="entry name" value="cyclic_pyranopterin_phosphate"/>
    <property type="match status" value="1"/>
</dbReference>
<evidence type="ECO:0000256" key="2">
    <source>
        <dbReference type="ARBA" id="ARBA00012167"/>
    </source>
</evidence>
<dbReference type="SFLD" id="SFLDG01067">
    <property type="entry name" value="SPASM/twitch_domain_containing"/>
    <property type="match status" value="1"/>
</dbReference>
<dbReference type="Pfam" id="PF06463">
    <property type="entry name" value="Mob_synth_C"/>
    <property type="match status" value="1"/>
</dbReference>
<evidence type="ECO:0000256" key="9">
    <source>
        <dbReference type="ARBA" id="ARBA00023134"/>
    </source>
</evidence>
<dbReference type="GO" id="GO:0046872">
    <property type="term" value="F:metal ion binding"/>
    <property type="evidence" value="ECO:0007669"/>
    <property type="project" value="UniProtKB-KW"/>
</dbReference>
<dbReference type="InterPro" id="IPR013483">
    <property type="entry name" value="MoaA"/>
</dbReference>
<comment type="cofactor">
    <cofactor evidence="1">
        <name>[4Fe-4S] cluster</name>
        <dbReference type="ChEBI" id="CHEBI:49883"/>
    </cofactor>
</comment>
<dbReference type="GO" id="GO:0061798">
    <property type="term" value="F:GTP 3',8'-cyclase activity"/>
    <property type="evidence" value="ECO:0007669"/>
    <property type="project" value="UniProtKB-EC"/>
</dbReference>
<comment type="catalytic activity">
    <reaction evidence="12">
        <text>GTP + AH2 + S-adenosyl-L-methionine = (8S)-3',8-cyclo-7,8-dihydroguanosine 5'-triphosphate + 5'-deoxyadenosine + L-methionine + A + H(+)</text>
        <dbReference type="Rhea" id="RHEA:49576"/>
        <dbReference type="ChEBI" id="CHEBI:13193"/>
        <dbReference type="ChEBI" id="CHEBI:15378"/>
        <dbReference type="ChEBI" id="CHEBI:17319"/>
        <dbReference type="ChEBI" id="CHEBI:17499"/>
        <dbReference type="ChEBI" id="CHEBI:37565"/>
        <dbReference type="ChEBI" id="CHEBI:57844"/>
        <dbReference type="ChEBI" id="CHEBI:59789"/>
        <dbReference type="ChEBI" id="CHEBI:131766"/>
        <dbReference type="EC" id="4.1.99.22"/>
    </reaction>
</comment>
<dbReference type="InterPro" id="IPR010505">
    <property type="entry name" value="MoaA_twitch"/>
</dbReference>
<evidence type="ECO:0000313" key="14">
    <source>
        <dbReference type="EMBL" id="RZS92532.1"/>
    </source>
</evidence>
<evidence type="ECO:0000313" key="15">
    <source>
        <dbReference type="Proteomes" id="UP000292262"/>
    </source>
</evidence>
<evidence type="ECO:0000256" key="12">
    <source>
        <dbReference type="ARBA" id="ARBA00048697"/>
    </source>
</evidence>
<keyword evidence="6" id="KW-0547">Nucleotide-binding</keyword>
<feature type="domain" description="Radical SAM core" evidence="13">
    <location>
        <begin position="11"/>
        <end position="230"/>
    </location>
</feature>
<gene>
    <name evidence="14" type="ORF">EV197_2670</name>
</gene>
<dbReference type="EMBL" id="SGXE01000003">
    <property type="protein sequence ID" value="RZS92532.1"/>
    <property type="molecule type" value="Genomic_DNA"/>
</dbReference>
<dbReference type="GO" id="GO:0005525">
    <property type="term" value="F:GTP binding"/>
    <property type="evidence" value="ECO:0007669"/>
    <property type="project" value="UniProtKB-KW"/>
</dbReference>
<keyword evidence="10" id="KW-0501">Molybdenum cofactor biosynthesis</keyword>
<dbReference type="SFLD" id="SFLDG01386">
    <property type="entry name" value="main_SPASM_domain-containing"/>
    <property type="match status" value="1"/>
</dbReference>